<sequence>MLGDICSPVSGIATVCPDPLVFALEAGLPRLTADGSWIDGGSRWCDLAPIGGELLYAVSSVNEVASRTTSNGRTLVRVVYRTRFTDLTGVPVGTADGTSLHVGNAR</sequence>
<organism evidence="1 2">
    <name type="scientific">Mycolicibacterium tokaiense</name>
    <dbReference type="NCBI Taxonomy" id="39695"/>
    <lineage>
        <taxon>Bacteria</taxon>
        <taxon>Bacillati</taxon>
        <taxon>Actinomycetota</taxon>
        <taxon>Actinomycetes</taxon>
        <taxon>Mycobacteriales</taxon>
        <taxon>Mycobacteriaceae</taxon>
        <taxon>Mycolicibacterium</taxon>
    </lineage>
</organism>
<evidence type="ECO:0000313" key="2">
    <source>
        <dbReference type="Proteomes" id="UP000254978"/>
    </source>
</evidence>
<reference evidence="1 2" key="1">
    <citation type="submission" date="2018-06" db="EMBL/GenBank/DDBJ databases">
        <authorList>
            <consortium name="Pathogen Informatics"/>
            <person name="Doyle S."/>
        </authorList>
    </citation>
    <scope>NUCLEOTIDE SEQUENCE [LARGE SCALE GENOMIC DNA]</scope>
    <source>
        <strain evidence="1 2">NCTC10821</strain>
    </source>
</reference>
<name>A0A378TEE4_9MYCO</name>
<gene>
    <name evidence="1" type="ORF">NCTC10821_02694</name>
</gene>
<dbReference type="AlphaFoldDB" id="A0A378TEE4"/>
<evidence type="ECO:0000313" key="1">
    <source>
        <dbReference type="EMBL" id="STZ59171.1"/>
    </source>
</evidence>
<protein>
    <submittedName>
        <fullName evidence="1">Uncharacterized protein</fullName>
    </submittedName>
</protein>
<keyword evidence="2" id="KW-1185">Reference proteome</keyword>
<dbReference type="Proteomes" id="UP000254978">
    <property type="component" value="Unassembled WGS sequence"/>
</dbReference>
<proteinExistence type="predicted"/>
<accession>A0A378TEE4</accession>
<dbReference type="EMBL" id="UGQT01000001">
    <property type="protein sequence ID" value="STZ59171.1"/>
    <property type="molecule type" value="Genomic_DNA"/>
</dbReference>